<sequence>MRFYSFNKENGKRITAFNSNFIMTRIAKTESATHTGIVFLNPGETIGFHQAVVPQILLVIEGEGWVRSYTQEKQRIKKGEAVSWAKGEGHETTTENGLTALIIEAEELLPFDSTSSPKT</sequence>
<dbReference type="KEGG" id="phc:BBI08_01815"/>
<evidence type="ECO:0000313" key="2">
    <source>
        <dbReference type="Proteomes" id="UP000092687"/>
    </source>
</evidence>
<dbReference type="SUPFAM" id="SSF51182">
    <property type="entry name" value="RmlC-like cupins"/>
    <property type="match status" value="1"/>
</dbReference>
<evidence type="ECO:0000313" key="1">
    <source>
        <dbReference type="EMBL" id="ANU12645.1"/>
    </source>
</evidence>
<accession>A0A1C7DMF5</accession>
<dbReference type="InterPro" id="IPR011051">
    <property type="entry name" value="RmlC_Cupin_sf"/>
</dbReference>
<protein>
    <submittedName>
        <fullName evidence="1">Cupin</fullName>
    </submittedName>
</protein>
<proteinExistence type="predicted"/>
<reference evidence="2" key="1">
    <citation type="submission" date="2016-07" db="EMBL/GenBank/DDBJ databases">
        <authorList>
            <person name="See-Too W.S."/>
        </authorList>
    </citation>
    <scope>NUCLEOTIDE SEQUENCE [LARGE SCALE GENOMIC DNA]</scope>
    <source>
        <strain evidence="2">DSM 24743</strain>
    </source>
</reference>
<dbReference type="OrthoDB" id="3782397at2"/>
<dbReference type="InterPro" id="IPR014710">
    <property type="entry name" value="RmlC-like_jellyroll"/>
</dbReference>
<gene>
    <name evidence="1" type="ORF">BBI08_01815</name>
</gene>
<dbReference type="AlphaFoldDB" id="A0A1C7DMF5"/>
<organism evidence="1 2">
    <name type="scientific">Planococcus halocryophilus</name>
    <dbReference type="NCBI Taxonomy" id="1215089"/>
    <lineage>
        <taxon>Bacteria</taxon>
        <taxon>Bacillati</taxon>
        <taxon>Bacillota</taxon>
        <taxon>Bacilli</taxon>
        <taxon>Bacillales</taxon>
        <taxon>Caryophanaceae</taxon>
        <taxon>Planococcus</taxon>
    </lineage>
</organism>
<name>A0A1C7DMF5_9BACL</name>
<dbReference type="RefSeq" id="WP_008497250.1">
    <property type="nucleotide sequence ID" value="NZ_CP016537.2"/>
</dbReference>
<dbReference type="EMBL" id="CP016537">
    <property type="protein sequence ID" value="ANU12645.1"/>
    <property type="molecule type" value="Genomic_DNA"/>
</dbReference>
<reference evidence="2" key="2">
    <citation type="submission" date="2016-10" db="EMBL/GenBank/DDBJ databases">
        <authorList>
            <person name="See-Too W.S."/>
        </authorList>
    </citation>
    <scope>NUCLEOTIDE SEQUENCE [LARGE SCALE GENOMIC DNA]</scope>
    <source>
        <strain evidence="2">DSM 24743</strain>
    </source>
</reference>
<keyword evidence="2" id="KW-1185">Reference proteome</keyword>
<dbReference type="Gene3D" id="2.60.120.10">
    <property type="entry name" value="Jelly Rolls"/>
    <property type="match status" value="1"/>
</dbReference>
<dbReference type="Proteomes" id="UP000092687">
    <property type="component" value="Chromosome"/>
</dbReference>